<evidence type="ECO:0000256" key="11">
    <source>
        <dbReference type="RuleBase" id="RU004227"/>
    </source>
</evidence>
<evidence type="ECO:0000256" key="4">
    <source>
        <dbReference type="ARBA" id="ARBA00022741"/>
    </source>
</evidence>
<evidence type="ECO:0000256" key="3">
    <source>
        <dbReference type="ARBA" id="ARBA00022705"/>
    </source>
</evidence>
<feature type="binding site" evidence="8">
    <location>
        <position position="148"/>
    </location>
    <ligand>
        <name>ATP</name>
        <dbReference type="ChEBI" id="CHEBI:30616"/>
    </ligand>
</feature>
<dbReference type="Gene3D" id="3.40.50.300">
    <property type="entry name" value="P-loop containing nucleotide triphosphate hydrolases"/>
    <property type="match status" value="1"/>
</dbReference>
<dbReference type="SUPFAM" id="SSF52540">
    <property type="entry name" value="P-loop containing nucleoside triphosphate hydrolases"/>
    <property type="match status" value="1"/>
</dbReference>
<dbReference type="CDD" id="cd00009">
    <property type="entry name" value="AAA"/>
    <property type="match status" value="1"/>
</dbReference>
<comment type="function">
    <text evidence="8 10">Plays an essential role in the initiation and regulation of chromosomal replication. ATP-DnaA binds to the origin of replication (oriC) to initiate formation of the DNA replication initiation complex once per cell cycle. Binds the DnaA box (a 9 base pair repeat at the origin) and separates the double-stranded (ds)DNA. Forms a right-handed helical filament on oriC DNA; dsDNA binds to the exterior of the filament while single-stranded (ss)DNA is stabiized in the filament's interior. The ATP-DnaA-oriC complex binds and stabilizes one strand of the AT-rich DNA unwinding element (DUE), permitting loading of DNA polymerase. After initiation quickly degrades to an ADP-DnaA complex that is not apt for DNA replication. Binds acidic phospholipids.</text>
</comment>
<dbReference type="GO" id="GO:0006275">
    <property type="term" value="P:regulation of DNA replication"/>
    <property type="evidence" value="ECO:0007669"/>
    <property type="project" value="UniProtKB-UniRule"/>
</dbReference>
<dbReference type="InterPro" id="IPR027417">
    <property type="entry name" value="P-loop_NTPase"/>
</dbReference>
<comment type="similarity">
    <text evidence="1 8 11">Belongs to the DnaA family.</text>
</comment>
<comment type="caution">
    <text evidence="8">Lacks conserved residue(s) required for the propagation of feature annotation.</text>
</comment>
<dbReference type="PANTHER" id="PTHR30050:SF2">
    <property type="entry name" value="CHROMOSOMAL REPLICATION INITIATOR PROTEIN DNAA"/>
    <property type="match status" value="1"/>
</dbReference>
<dbReference type="Pfam" id="PF11638">
    <property type="entry name" value="DnaA_N"/>
    <property type="match status" value="1"/>
</dbReference>
<feature type="domain" description="AAA+ ATPase" evidence="12">
    <location>
        <begin position="135"/>
        <end position="270"/>
    </location>
</feature>
<protein>
    <recommendedName>
        <fullName evidence="8 9">Chromosomal replication initiator protein DnaA</fullName>
    </recommendedName>
</protein>
<dbReference type="PROSITE" id="PS01008">
    <property type="entry name" value="DNAA"/>
    <property type="match status" value="1"/>
</dbReference>
<keyword evidence="6 8" id="KW-0446">Lipid-binding</keyword>
<comment type="subcellular location">
    <subcellularLocation>
        <location evidence="8">Cytoplasm</location>
    </subcellularLocation>
</comment>
<dbReference type="Gene3D" id="1.10.1750.10">
    <property type="match status" value="1"/>
</dbReference>
<sequence length="442" mass="48892">MDYRKTWKEILTFLERDLSQAVIGTFFAGTELASLEAGEAKVFCPNRLSLEHLKQRYAGKLAEAIRAVSGQDCTLSFEIRPVITPNIQELGPIFKAGVPNNGLVSSYTFESFVIGLSNQLATSVAQAVVEQPGNLHNPFFLYSGVGLGKTHLLHAIGNAVQQRFPDARVVYASAERFTTEFIRGVQSQQAAAGFRGKFRGADVLLIDDVQFLAKKEGSQEELFNTFNELFLAGKQIVFASDRHPTEIKDVQQRLISRFAGGMVTDIQEPDLDLRLQILRQKAGVRGAWVEEEVLLTIAQQLEGSIRQLEGTLNQLLTIATAQKVDPSPELARAVLKSAPVSRRFVSAPDVIRTVCQCFGISREQLCSKSRSREIVRPRQVAAYLLRQMGGASLNQIGTLLGGKDHTTILHGLEKVEKDLSQNNFLRNQVESIRGEILGKNRT</sequence>
<comment type="caution">
    <text evidence="14">The sequence shown here is derived from an EMBL/GenBank/DDBJ whole genome shotgun (WGS) entry which is preliminary data.</text>
</comment>
<feature type="region of interest" description="Domain I, interacts with DnaA modulators" evidence="8">
    <location>
        <begin position="1"/>
        <end position="96"/>
    </location>
</feature>
<proteinExistence type="inferred from homology"/>
<dbReference type="InterPro" id="IPR020591">
    <property type="entry name" value="Chromosome_initiator_DnaA-like"/>
</dbReference>
<dbReference type="GO" id="GO:0005886">
    <property type="term" value="C:plasma membrane"/>
    <property type="evidence" value="ECO:0007669"/>
    <property type="project" value="TreeGrafter"/>
</dbReference>
<dbReference type="Gene3D" id="1.10.8.60">
    <property type="match status" value="1"/>
</dbReference>
<keyword evidence="3 8" id="KW-0235">DNA replication</keyword>
<dbReference type="InterPro" id="IPR024633">
    <property type="entry name" value="DnaA_N_dom"/>
</dbReference>
<keyword evidence="2 8" id="KW-0963">Cytoplasm</keyword>
<evidence type="ECO:0000313" key="14">
    <source>
        <dbReference type="EMBL" id="HEX61710.1"/>
    </source>
</evidence>
<evidence type="ECO:0000256" key="6">
    <source>
        <dbReference type="ARBA" id="ARBA00023121"/>
    </source>
</evidence>
<dbReference type="PANTHER" id="PTHR30050">
    <property type="entry name" value="CHROMOSOMAL REPLICATION INITIATOR PROTEIN DNAA"/>
    <property type="match status" value="1"/>
</dbReference>
<dbReference type="NCBIfam" id="TIGR00362">
    <property type="entry name" value="DnaA"/>
    <property type="match status" value="1"/>
</dbReference>
<evidence type="ECO:0000256" key="7">
    <source>
        <dbReference type="ARBA" id="ARBA00023125"/>
    </source>
</evidence>
<feature type="domain" description="Chromosomal replication initiator DnaA C-terminal" evidence="13">
    <location>
        <begin position="346"/>
        <end position="415"/>
    </location>
</feature>
<dbReference type="Pfam" id="PF00308">
    <property type="entry name" value="Bac_DnaA"/>
    <property type="match status" value="1"/>
</dbReference>
<name>A0A831Z0N2_UNCKA</name>
<dbReference type="InterPro" id="IPR001957">
    <property type="entry name" value="Chromosome_initiator_DnaA"/>
</dbReference>
<evidence type="ECO:0000259" key="12">
    <source>
        <dbReference type="SMART" id="SM00382"/>
    </source>
</evidence>
<dbReference type="HAMAP" id="MF_00377">
    <property type="entry name" value="DnaA_bact"/>
    <property type="match status" value="1"/>
</dbReference>
<feature type="binding site" evidence="8">
    <location>
        <position position="149"/>
    </location>
    <ligand>
        <name>ATP</name>
        <dbReference type="ChEBI" id="CHEBI:30616"/>
    </ligand>
</feature>
<evidence type="ECO:0000256" key="5">
    <source>
        <dbReference type="ARBA" id="ARBA00022840"/>
    </source>
</evidence>
<feature type="binding site" evidence="8">
    <location>
        <position position="150"/>
    </location>
    <ligand>
        <name>ATP</name>
        <dbReference type="ChEBI" id="CHEBI:30616"/>
    </ligand>
</feature>
<reference evidence="14" key="1">
    <citation type="journal article" date="2020" name="mSystems">
        <title>Genome- and Community-Level Interaction Insights into Carbon Utilization and Element Cycling Functions of Hydrothermarchaeota in Hydrothermal Sediment.</title>
        <authorList>
            <person name="Zhou Z."/>
            <person name="Liu Y."/>
            <person name="Xu W."/>
            <person name="Pan J."/>
            <person name="Luo Z.H."/>
            <person name="Li M."/>
        </authorList>
    </citation>
    <scope>NUCLEOTIDE SEQUENCE [LARGE SCALE GENOMIC DNA]</scope>
    <source>
        <strain evidence="14">SpSt-361</strain>
    </source>
</reference>
<dbReference type="GO" id="GO:0003688">
    <property type="term" value="F:DNA replication origin binding"/>
    <property type="evidence" value="ECO:0007669"/>
    <property type="project" value="UniProtKB-UniRule"/>
</dbReference>
<comment type="domain">
    <text evidence="8">Domain I is involved in oligomerization and binding regulators, domain II is flexibile and of varying length in different bacteria, domain III forms the AAA+ region, while domain IV binds dsDNA.</text>
</comment>
<accession>A0A831Z0N2</accession>
<dbReference type="PRINTS" id="PR00051">
    <property type="entry name" value="DNAA"/>
</dbReference>
<dbReference type="SUPFAM" id="SSF48295">
    <property type="entry name" value="TrpR-like"/>
    <property type="match status" value="1"/>
</dbReference>
<dbReference type="GO" id="GO:0005524">
    <property type="term" value="F:ATP binding"/>
    <property type="evidence" value="ECO:0007669"/>
    <property type="project" value="UniProtKB-UniRule"/>
</dbReference>
<keyword evidence="7 8" id="KW-0238">DNA-binding</keyword>
<dbReference type="Pfam" id="PF08299">
    <property type="entry name" value="Bac_DnaA_C"/>
    <property type="match status" value="1"/>
</dbReference>
<evidence type="ECO:0000256" key="1">
    <source>
        <dbReference type="ARBA" id="ARBA00006583"/>
    </source>
</evidence>
<keyword evidence="4 8" id="KW-0547">Nucleotide-binding</keyword>
<dbReference type="EMBL" id="DSPJ01000030">
    <property type="protein sequence ID" value="HEX61710.1"/>
    <property type="molecule type" value="Genomic_DNA"/>
</dbReference>
<dbReference type="SMART" id="SM00382">
    <property type="entry name" value="AAA"/>
    <property type="match status" value="1"/>
</dbReference>
<dbReference type="InterPro" id="IPR018312">
    <property type="entry name" value="Chromosome_initiator_DnaA_CS"/>
</dbReference>
<dbReference type="InterPro" id="IPR013159">
    <property type="entry name" value="DnaA_C"/>
</dbReference>
<dbReference type="SMART" id="SM00760">
    <property type="entry name" value="Bac_DnaA_C"/>
    <property type="match status" value="1"/>
</dbReference>
<feature type="region of interest" description="Domain IV, binds dsDNA" evidence="8">
    <location>
        <begin position="320"/>
        <end position="442"/>
    </location>
</feature>
<organism evidence="14">
    <name type="scientific">candidate division WWE3 bacterium</name>
    <dbReference type="NCBI Taxonomy" id="2053526"/>
    <lineage>
        <taxon>Bacteria</taxon>
        <taxon>Katanobacteria</taxon>
    </lineage>
</organism>
<dbReference type="GO" id="GO:0005737">
    <property type="term" value="C:cytoplasm"/>
    <property type="evidence" value="ECO:0007669"/>
    <property type="project" value="UniProtKB-SubCell"/>
</dbReference>
<evidence type="ECO:0000259" key="13">
    <source>
        <dbReference type="SMART" id="SM00760"/>
    </source>
</evidence>
<feature type="binding site" evidence="8">
    <location>
        <position position="146"/>
    </location>
    <ligand>
        <name>ATP</name>
        <dbReference type="ChEBI" id="CHEBI:30616"/>
    </ligand>
</feature>
<dbReference type="GO" id="GO:0008289">
    <property type="term" value="F:lipid binding"/>
    <property type="evidence" value="ECO:0007669"/>
    <property type="project" value="UniProtKB-KW"/>
</dbReference>
<comment type="subunit">
    <text evidence="8">Oligomerizes as a right-handed, spiral filament on DNA at oriC.</text>
</comment>
<keyword evidence="5 8" id="KW-0067">ATP-binding</keyword>
<dbReference type="InterPro" id="IPR003593">
    <property type="entry name" value="AAA+_ATPase"/>
</dbReference>
<evidence type="ECO:0000256" key="2">
    <source>
        <dbReference type="ARBA" id="ARBA00022490"/>
    </source>
</evidence>
<dbReference type="AlphaFoldDB" id="A0A831Z0N2"/>
<gene>
    <name evidence="8 14" type="primary">dnaA</name>
    <name evidence="14" type="ORF">ENR01_00940</name>
</gene>
<dbReference type="InterPro" id="IPR038454">
    <property type="entry name" value="DnaA_N_sf"/>
</dbReference>
<evidence type="ECO:0000256" key="9">
    <source>
        <dbReference type="NCBIfam" id="TIGR00362"/>
    </source>
</evidence>
<dbReference type="CDD" id="cd06571">
    <property type="entry name" value="Bac_DnaA_C"/>
    <property type="match status" value="1"/>
</dbReference>
<evidence type="ECO:0000256" key="10">
    <source>
        <dbReference type="RuleBase" id="RU000577"/>
    </source>
</evidence>
<dbReference type="InterPro" id="IPR013317">
    <property type="entry name" value="DnaA_dom"/>
</dbReference>
<dbReference type="GO" id="GO:0006270">
    <property type="term" value="P:DNA replication initiation"/>
    <property type="evidence" value="ECO:0007669"/>
    <property type="project" value="UniProtKB-UniRule"/>
</dbReference>
<evidence type="ECO:0000256" key="8">
    <source>
        <dbReference type="HAMAP-Rule" id="MF_00377"/>
    </source>
</evidence>
<dbReference type="InterPro" id="IPR010921">
    <property type="entry name" value="Trp_repressor/repl_initiator"/>
</dbReference>
<dbReference type="Gene3D" id="3.30.300.180">
    <property type="match status" value="1"/>
</dbReference>